<dbReference type="Gene3D" id="3.30.70.370">
    <property type="match status" value="1"/>
</dbReference>
<evidence type="ECO:0000256" key="9">
    <source>
        <dbReference type="ARBA" id="ARBA00023000"/>
    </source>
</evidence>
<proteinExistence type="inferred from homology"/>
<keyword evidence="16" id="KW-1185">Reference proteome</keyword>
<dbReference type="GO" id="GO:0016539">
    <property type="term" value="P:intein-mediated protein splicing"/>
    <property type="evidence" value="ECO:0007669"/>
    <property type="project" value="InterPro"/>
</dbReference>
<dbReference type="Proteomes" id="UP000246269">
    <property type="component" value="Segment"/>
</dbReference>
<dbReference type="GO" id="GO:0006302">
    <property type="term" value="P:double-strand break repair"/>
    <property type="evidence" value="ECO:0007669"/>
    <property type="project" value="TreeGrafter"/>
</dbReference>
<name>A0A2U8UWY8_9CAUD</name>
<dbReference type="GeneID" id="54992817"/>
<dbReference type="SUPFAM" id="SSF55608">
    <property type="entry name" value="Homing endonucleases"/>
    <property type="match status" value="1"/>
</dbReference>
<comment type="similarity">
    <text evidence="1">Belongs to the DNA polymerase type-A family.</text>
</comment>
<gene>
    <name evidence="15" type="primary">pol</name>
    <name evidence="15" type="ORF">T59_00110</name>
</gene>
<keyword evidence="5" id="KW-0548">Nucleotidyltransferase</keyword>
<dbReference type="GO" id="GO:0039693">
    <property type="term" value="P:viral DNA genome replication"/>
    <property type="evidence" value="ECO:0007669"/>
    <property type="project" value="UniProtKB-KW"/>
</dbReference>
<dbReference type="PRINTS" id="PR00868">
    <property type="entry name" value="DNAPOLI"/>
</dbReference>
<keyword evidence="4" id="KW-0808">Transferase</keyword>
<evidence type="ECO:0000256" key="8">
    <source>
        <dbReference type="ARBA" id="ARBA00022932"/>
    </source>
</evidence>
<keyword evidence="6" id="KW-0235">DNA replication</keyword>
<dbReference type="InterPro" id="IPR030934">
    <property type="entry name" value="Intein_C"/>
</dbReference>
<dbReference type="GO" id="GO:0006261">
    <property type="term" value="P:DNA-templated DNA replication"/>
    <property type="evidence" value="ECO:0007669"/>
    <property type="project" value="InterPro"/>
</dbReference>
<dbReference type="InterPro" id="IPR036844">
    <property type="entry name" value="Hint_dom_sf"/>
</dbReference>
<dbReference type="Gene3D" id="1.10.150.20">
    <property type="entry name" value="5' to 3' exonuclease, C-terminal subdomain"/>
    <property type="match status" value="1"/>
</dbReference>
<dbReference type="EC" id="2.7.7.7" evidence="2"/>
<dbReference type="GO" id="GO:0004519">
    <property type="term" value="F:endonuclease activity"/>
    <property type="evidence" value="ECO:0007669"/>
    <property type="project" value="InterPro"/>
</dbReference>
<dbReference type="InterPro" id="IPR036397">
    <property type="entry name" value="RNaseH_sf"/>
</dbReference>
<dbReference type="PROSITE" id="PS00447">
    <property type="entry name" value="DNA_POLYMERASE_A"/>
    <property type="match status" value="1"/>
</dbReference>
<dbReference type="InterPro" id="IPR012337">
    <property type="entry name" value="RNaseH-like_sf"/>
</dbReference>
<dbReference type="PANTHER" id="PTHR10133">
    <property type="entry name" value="DNA POLYMERASE I"/>
    <property type="match status" value="1"/>
</dbReference>
<dbReference type="Pfam" id="PF03161">
    <property type="entry name" value="LAGLIDADG_2"/>
    <property type="match status" value="1"/>
</dbReference>
<dbReference type="InterPro" id="IPR002562">
    <property type="entry name" value="3'-5'_exonuclease_dom"/>
</dbReference>
<dbReference type="EMBL" id="MH203051">
    <property type="protein sequence ID" value="AWN08759.1"/>
    <property type="molecule type" value="Genomic_DNA"/>
</dbReference>
<dbReference type="InterPro" id="IPR002298">
    <property type="entry name" value="DNA_polymerase_A"/>
</dbReference>
<evidence type="ECO:0000256" key="10">
    <source>
        <dbReference type="ARBA" id="ARBA00023109"/>
    </source>
</evidence>
<dbReference type="InterPro" id="IPR001098">
    <property type="entry name" value="DNA-dir_DNA_pol_A_palm_dom"/>
</dbReference>
<comment type="catalytic activity">
    <reaction evidence="12">
        <text>DNA(n) + a 2'-deoxyribonucleoside 5'-triphosphate = DNA(n+1) + diphosphate</text>
        <dbReference type="Rhea" id="RHEA:22508"/>
        <dbReference type="Rhea" id="RHEA-COMP:17339"/>
        <dbReference type="Rhea" id="RHEA-COMP:17340"/>
        <dbReference type="ChEBI" id="CHEBI:33019"/>
        <dbReference type="ChEBI" id="CHEBI:61560"/>
        <dbReference type="ChEBI" id="CHEBI:173112"/>
        <dbReference type="EC" id="2.7.7.7"/>
    </reaction>
</comment>
<evidence type="ECO:0000256" key="1">
    <source>
        <dbReference type="ARBA" id="ARBA00007705"/>
    </source>
</evidence>
<keyword evidence="10" id="KW-1194">Viral DNA replication</keyword>
<evidence type="ECO:0000256" key="3">
    <source>
        <dbReference type="ARBA" id="ARBA00015749"/>
    </source>
</evidence>
<accession>A0A2U8UWY8</accession>
<dbReference type="SUPFAM" id="SSF56672">
    <property type="entry name" value="DNA/RNA polymerases"/>
    <property type="match status" value="1"/>
</dbReference>
<evidence type="ECO:0000256" key="11">
    <source>
        <dbReference type="ARBA" id="ARBA00023125"/>
    </source>
</evidence>
<dbReference type="SUPFAM" id="SSF51294">
    <property type="entry name" value="Hedgehog/intein (Hint) domain"/>
    <property type="match status" value="1"/>
</dbReference>
<dbReference type="FunFam" id="1.10.150.20:FF:000085">
    <property type="entry name" value="DNA polymerase I"/>
    <property type="match status" value="1"/>
</dbReference>
<feature type="domain" description="3'-5' exonuclease" evidence="13">
    <location>
        <begin position="137"/>
        <end position="324"/>
    </location>
</feature>
<dbReference type="PROSITE" id="PS50817">
    <property type="entry name" value="INTEIN_N_TER"/>
    <property type="match status" value="1"/>
</dbReference>
<dbReference type="Gene3D" id="3.30.420.10">
    <property type="entry name" value="Ribonuclease H-like superfamily/Ribonuclease H"/>
    <property type="match status" value="1"/>
</dbReference>
<evidence type="ECO:0000256" key="5">
    <source>
        <dbReference type="ARBA" id="ARBA00022695"/>
    </source>
</evidence>
<protein>
    <recommendedName>
        <fullName evidence="3">DNA polymerase</fullName>
        <ecNumber evidence="2">2.7.7.7</ecNumber>
    </recommendedName>
</protein>
<dbReference type="PROSITE" id="PS50818">
    <property type="entry name" value="INTEIN_C_TER"/>
    <property type="match status" value="1"/>
</dbReference>
<keyword evidence="9" id="KW-0651">Protein splicing</keyword>
<dbReference type="Gene3D" id="1.20.1060.10">
    <property type="entry name" value="Taq DNA Polymerase, Chain T, domain 4"/>
    <property type="match status" value="1"/>
</dbReference>
<keyword evidence="7" id="KW-0068">Autocatalytic cleavage</keyword>
<evidence type="ECO:0000256" key="4">
    <source>
        <dbReference type="ARBA" id="ARBA00022679"/>
    </source>
</evidence>
<sequence>MKIAVVDKALNNTRYDKHFQLYGEEVDVFHMCNEKLSGRLLKKHITIGTPENPFDPNDYDFVILVGAEPFLYFAGKKGIGDYTGKRVEYNGYANWIASISPAQLHFKPEMKPVFDATVESIHDIINGREKIAKAGDYRPITDPDEAEEYIKMVYNMVIGPVAFDSETSALYCRDGYLLGVSISHQEYQGVYIDSDCLTEVAVYYLQKILDSENHIIVFHNLKFDMHFYKYHLGLTFDKAHKERRLHDTMLQHYVLDERRGTHGLKSLAMKYTDMGDYDFELDKFKDDYCKAHKIKKEDFTYDLIPFDIMWPYACLTHDSQVRMASGNWKTIGELVRTKSTEAVVSFNESTGQFENKPITGWYKNEHKSKQWKKLIVKSQQRNSKGTINGPVFTPDHRVLTQNGYIEVQDIIPGQDKILTEELALPSDSKQVLMASLFGDGALVSRNNWGAGLQLTQSEAHKEYLDFKAASQVETPTLSSSTKGDKKAYTYSFPYTSEYSDLFSTLEVRDNTTKYKLKITKKNLEGLDEKALAIWYQDDGNLPQGNARIWSRTVADCKEEQQNFIEWCKNLGITARYHNDGENNQFFVLDNEELFPLIAPYMHSSMAYKVPERFKHLVGTGTWDFSTSKYYYAEVYGVEDWVVPASRRGYSTSWCIDVKDNHNFVTKVGVVHNCKDTDATIRLHNFFLPKIEKNEKLCSLYYDVLMPGCVFLQRVEDRGVPISIDRLKEAQYQLTHNLNKAREKLYTYPEVKQLEQDQNEAFNPNSVKQLRVLLFDYVGLTPTGKLTDTGADSTDAEALNELATQHPIAKTLLEIRKLTKLISTYVEKILLSIDADGCIRTGFHEHMTTSGRLSSSGKLNLQQLPRDESIIKGCVVAPPGYRVIAWDLTTAEVYYAAVLSGDRNMQQVFINMRNEPDKYPDFHSNIAHMVFKLQCEPRDVKKLFPALRQAAKAITFGILYGSGPAKVAHSVNEALLEQAAKTGEPFVECTVADAKEYIETYFGQFPQLKRWIDKCHDQIKNHGFIYSHFGRKRRLHNIHSEDRGVQGEEIRSGFNAIIQSASSDSLLLGAVDADNEIISLGLEQEMKIVMLVHDSVVAIVREDLIDQYNEILIRNIQKDRGISIPGCPIGIDSDSEAGGSRDYSCGKMKKQHPSIACIDDDEYTRYVKEMLLDSEFEYKKLAAMDKEHPDHSKYKDDKFIAVCKDLDNVKRVLGA</sequence>
<dbReference type="RefSeq" id="YP_009802269.1">
    <property type="nucleotide sequence ID" value="NC_047979.1"/>
</dbReference>
<dbReference type="Gene3D" id="2.170.16.10">
    <property type="entry name" value="Hedgehog/Intein (Hint) domain"/>
    <property type="match status" value="1"/>
</dbReference>
<evidence type="ECO:0000313" key="15">
    <source>
        <dbReference type="EMBL" id="AWN08759.1"/>
    </source>
</evidence>
<feature type="domain" description="DNA-directed DNA polymerase family A palm" evidence="14">
    <location>
        <begin position="867"/>
        <end position="1103"/>
    </location>
</feature>
<dbReference type="GO" id="GO:0003887">
    <property type="term" value="F:DNA-directed DNA polymerase activity"/>
    <property type="evidence" value="ECO:0007669"/>
    <property type="project" value="UniProtKB-KW"/>
</dbReference>
<dbReference type="InterPro" id="IPR043502">
    <property type="entry name" value="DNA/RNA_pol_sf"/>
</dbReference>
<dbReference type="InterPro" id="IPR027434">
    <property type="entry name" value="Homing_endonucl"/>
</dbReference>
<evidence type="ECO:0000256" key="12">
    <source>
        <dbReference type="ARBA" id="ARBA00049244"/>
    </source>
</evidence>
<organism evidence="15 16">
    <name type="scientific">Escherichia phage Gostya9</name>
    <dbReference type="NCBI Taxonomy" id="2182345"/>
    <lineage>
        <taxon>Viruses</taxon>
        <taxon>Duplodnaviria</taxon>
        <taxon>Heunggongvirae</taxon>
        <taxon>Uroviricota</taxon>
        <taxon>Caudoviricetes</taxon>
        <taxon>Demerecviridae</taxon>
        <taxon>Markadamsvirinae</taxon>
        <taxon>Tequintavirus</taxon>
        <taxon>Tequintavirus gostya9</taxon>
    </lineage>
</organism>
<dbReference type="GO" id="GO:0003677">
    <property type="term" value="F:DNA binding"/>
    <property type="evidence" value="ECO:0007669"/>
    <property type="project" value="UniProtKB-KW"/>
</dbReference>
<dbReference type="Pfam" id="PF00476">
    <property type="entry name" value="DNA_pol_A"/>
    <property type="match status" value="1"/>
</dbReference>
<evidence type="ECO:0000259" key="13">
    <source>
        <dbReference type="SMART" id="SM00474"/>
    </source>
</evidence>
<dbReference type="Pfam" id="PF01612">
    <property type="entry name" value="DNA_pol_A_exo1"/>
    <property type="match status" value="1"/>
</dbReference>
<dbReference type="SMART" id="SM00474">
    <property type="entry name" value="35EXOc"/>
    <property type="match status" value="1"/>
</dbReference>
<keyword evidence="8" id="KW-0239">DNA-directed DNA polymerase</keyword>
<dbReference type="SUPFAM" id="SSF53098">
    <property type="entry name" value="Ribonuclease H-like"/>
    <property type="match status" value="1"/>
</dbReference>
<dbReference type="SMART" id="SM00482">
    <property type="entry name" value="POLAc"/>
    <property type="match status" value="1"/>
</dbReference>
<reference evidence="15 16" key="1">
    <citation type="submission" date="2018-04" db="EMBL/GenBank/DDBJ databases">
        <title>Looking for novel host receptors of T5-like bacteriophages.</title>
        <authorList>
            <person name="Kulikov E.E."/>
            <person name="Letarov A.V."/>
            <person name="Golomidova A.K."/>
        </authorList>
    </citation>
    <scope>NUCLEOTIDE SEQUENCE [LARGE SCALE GENOMIC DNA]</scope>
</reference>
<dbReference type="PANTHER" id="PTHR10133:SF27">
    <property type="entry name" value="DNA POLYMERASE NU"/>
    <property type="match status" value="1"/>
</dbReference>
<evidence type="ECO:0000256" key="7">
    <source>
        <dbReference type="ARBA" id="ARBA00022813"/>
    </source>
</evidence>
<evidence type="ECO:0000256" key="6">
    <source>
        <dbReference type="ARBA" id="ARBA00022705"/>
    </source>
</evidence>
<evidence type="ECO:0000259" key="14">
    <source>
        <dbReference type="SMART" id="SM00482"/>
    </source>
</evidence>
<dbReference type="KEGG" id="vg:54992817"/>
<dbReference type="InterPro" id="IPR004860">
    <property type="entry name" value="LAGLIDADG_dom"/>
</dbReference>
<evidence type="ECO:0000313" key="16">
    <source>
        <dbReference type="Proteomes" id="UP000246269"/>
    </source>
</evidence>
<dbReference type="InterPro" id="IPR019760">
    <property type="entry name" value="DNA-dir_DNA_pol_A_CS"/>
</dbReference>
<evidence type="ECO:0000256" key="2">
    <source>
        <dbReference type="ARBA" id="ARBA00012417"/>
    </source>
</evidence>
<dbReference type="GO" id="GO:0008408">
    <property type="term" value="F:3'-5' exonuclease activity"/>
    <property type="evidence" value="ECO:0007669"/>
    <property type="project" value="InterPro"/>
</dbReference>
<dbReference type="Gene3D" id="3.10.28.10">
    <property type="entry name" value="Homing endonucleases"/>
    <property type="match status" value="1"/>
</dbReference>
<dbReference type="InterPro" id="IPR006141">
    <property type="entry name" value="Intein_N"/>
</dbReference>
<keyword evidence="11" id="KW-0238">DNA-binding</keyword>